<dbReference type="OrthoDB" id="1937321at2759"/>
<reference evidence="3" key="2">
    <citation type="journal article" date="2023" name="Plants (Basel)">
        <title>Annotation of the Turnera subulata (Passifloraceae) Draft Genome Reveals the S-Locus Evolved after the Divergence of Turneroideae from Passifloroideae in a Stepwise Manner.</title>
        <authorList>
            <person name="Henning P.M."/>
            <person name="Roalson E.H."/>
            <person name="Mir W."/>
            <person name="McCubbin A.G."/>
            <person name="Shore J.S."/>
        </authorList>
    </citation>
    <scope>NUCLEOTIDE SEQUENCE</scope>
    <source>
        <strain evidence="3">F60SS</strain>
    </source>
</reference>
<evidence type="ECO:0000256" key="1">
    <source>
        <dbReference type="SAM" id="Phobius"/>
    </source>
</evidence>
<feature type="transmembrane region" description="Helical" evidence="1">
    <location>
        <begin position="290"/>
        <end position="311"/>
    </location>
</feature>
<keyword evidence="2" id="KW-0732">Signal</keyword>
<keyword evidence="1" id="KW-0812">Transmembrane</keyword>
<dbReference type="EMBL" id="JAKUCV010005831">
    <property type="protein sequence ID" value="KAJ4829666.1"/>
    <property type="molecule type" value="Genomic_DNA"/>
</dbReference>
<gene>
    <name evidence="3" type="ORF">Tsubulata_034580</name>
</gene>
<proteinExistence type="predicted"/>
<reference evidence="3" key="1">
    <citation type="submission" date="2022-02" db="EMBL/GenBank/DDBJ databases">
        <authorList>
            <person name="Henning P.M."/>
            <person name="McCubbin A.G."/>
            <person name="Shore J.S."/>
        </authorList>
    </citation>
    <scope>NUCLEOTIDE SEQUENCE</scope>
    <source>
        <strain evidence="3">F60SS</strain>
        <tissue evidence="3">Leaves</tissue>
    </source>
</reference>
<feature type="transmembrane region" description="Helical" evidence="1">
    <location>
        <begin position="256"/>
        <end position="278"/>
    </location>
</feature>
<accession>A0A9Q0J4U6</accession>
<name>A0A9Q0J4U6_9ROSI</name>
<dbReference type="GO" id="GO:0005886">
    <property type="term" value="C:plasma membrane"/>
    <property type="evidence" value="ECO:0007669"/>
    <property type="project" value="TreeGrafter"/>
</dbReference>
<protein>
    <submittedName>
        <fullName evidence="3">Uncharacterized protein</fullName>
    </submittedName>
</protein>
<dbReference type="Proteomes" id="UP001141552">
    <property type="component" value="Unassembled WGS sequence"/>
</dbReference>
<dbReference type="GO" id="GO:0009506">
    <property type="term" value="C:plasmodesma"/>
    <property type="evidence" value="ECO:0007669"/>
    <property type="project" value="TreeGrafter"/>
</dbReference>
<evidence type="ECO:0000313" key="4">
    <source>
        <dbReference type="Proteomes" id="UP001141552"/>
    </source>
</evidence>
<evidence type="ECO:0000313" key="3">
    <source>
        <dbReference type="EMBL" id="KAJ4829666.1"/>
    </source>
</evidence>
<feature type="transmembrane region" description="Helical" evidence="1">
    <location>
        <begin position="146"/>
        <end position="169"/>
    </location>
</feature>
<dbReference type="PANTHER" id="PTHR31414">
    <property type="entry name" value="TRANSMEMBRANE PROTEIN DDB_G0292058"/>
    <property type="match status" value="1"/>
</dbReference>
<evidence type="ECO:0000256" key="2">
    <source>
        <dbReference type="SAM" id="SignalP"/>
    </source>
</evidence>
<sequence>MFYFKLVPLLLALTSIAISLSLNQVAAHIHHQPSLRTPGVIKNGKLNMFSRSALGLEHNTAELGGNHSLILAENRTHRKDPLDNFNYYKGGWNISDEHYFASVAYTAAPLFIIAMIWFLLYAVTLFIICIRHCCCKLNSFGYSRTLYTLSLILLIFFTIAVIIGSVVLYTGQGKFHSSTTGTLDYVVNQANSAADNLAIVSDYLSAAKGVGVDQFFLPATDLNNIDKVKNMINVSANILKKDTEKNSDTIRTVLQAIRVTLITVSAVMLFLALLGFLFSILGLQCFVHTLAAIGWILATISLLLCCSFLVLHNIVGDTCYAMDEWVQNPTALTALDDILPCLDNATAQATLAQSKATTSQIVGVVNFFITNVSNINPPPNLPPNLPPEIKKLYYNQSGPLVPVLCNPFNPDMTNRTCAAGEVNLSNAPQVKKKN</sequence>
<keyword evidence="1" id="KW-0472">Membrane</keyword>
<dbReference type="PANTHER" id="PTHR31414:SF26">
    <property type="entry name" value="TRANSMEMBRANE PROTEIN"/>
    <property type="match status" value="1"/>
</dbReference>
<comment type="caution">
    <text evidence="3">The sequence shown here is derived from an EMBL/GenBank/DDBJ whole genome shotgun (WGS) entry which is preliminary data.</text>
</comment>
<feature type="chain" id="PRO_5040433135" evidence="2">
    <location>
        <begin position="28"/>
        <end position="434"/>
    </location>
</feature>
<organism evidence="3 4">
    <name type="scientific">Turnera subulata</name>
    <dbReference type="NCBI Taxonomy" id="218843"/>
    <lineage>
        <taxon>Eukaryota</taxon>
        <taxon>Viridiplantae</taxon>
        <taxon>Streptophyta</taxon>
        <taxon>Embryophyta</taxon>
        <taxon>Tracheophyta</taxon>
        <taxon>Spermatophyta</taxon>
        <taxon>Magnoliopsida</taxon>
        <taxon>eudicotyledons</taxon>
        <taxon>Gunneridae</taxon>
        <taxon>Pentapetalae</taxon>
        <taxon>rosids</taxon>
        <taxon>fabids</taxon>
        <taxon>Malpighiales</taxon>
        <taxon>Passifloraceae</taxon>
        <taxon>Turnera</taxon>
    </lineage>
</organism>
<feature type="transmembrane region" description="Helical" evidence="1">
    <location>
        <begin position="110"/>
        <end position="134"/>
    </location>
</feature>
<keyword evidence="4" id="KW-1185">Reference proteome</keyword>
<dbReference type="AlphaFoldDB" id="A0A9Q0J4U6"/>
<dbReference type="InterPro" id="IPR040283">
    <property type="entry name" value="DDB_G0292058-like"/>
</dbReference>
<keyword evidence="1" id="KW-1133">Transmembrane helix</keyword>
<feature type="signal peptide" evidence="2">
    <location>
        <begin position="1"/>
        <end position="27"/>
    </location>
</feature>